<dbReference type="EMBL" id="JYDU01000229">
    <property type="protein sequence ID" value="KRX88615.1"/>
    <property type="molecule type" value="Genomic_DNA"/>
</dbReference>
<gene>
    <name evidence="1" type="ORF">T4E_10036</name>
</gene>
<dbReference type="Proteomes" id="UP000054815">
    <property type="component" value="Unassembled WGS sequence"/>
</dbReference>
<accession>A0A0V0XLC7</accession>
<dbReference type="AlphaFoldDB" id="A0A0V0XLC7"/>
<comment type="caution">
    <text evidence="1">The sequence shown here is derived from an EMBL/GenBank/DDBJ whole genome shotgun (WGS) entry which is preliminary data.</text>
</comment>
<feature type="non-terminal residue" evidence="1">
    <location>
        <position position="1"/>
    </location>
</feature>
<proteinExistence type="predicted"/>
<evidence type="ECO:0000313" key="2">
    <source>
        <dbReference type="Proteomes" id="UP000054815"/>
    </source>
</evidence>
<sequence length="88" mass="9913">LIEPALAPLLSPCSHRFNVFPYCIRKRMQRTGSMSEENATYKGSVILKATNSIKVKANYQEKPATLQVSGVPIWIFKKADNSCPYVHE</sequence>
<reference evidence="1 2" key="1">
    <citation type="submission" date="2015-01" db="EMBL/GenBank/DDBJ databases">
        <title>Evolution of Trichinella species and genotypes.</title>
        <authorList>
            <person name="Korhonen P.K."/>
            <person name="Edoardo P."/>
            <person name="Giuseppe L.R."/>
            <person name="Gasser R.B."/>
        </authorList>
    </citation>
    <scope>NUCLEOTIDE SEQUENCE [LARGE SCALE GENOMIC DNA]</scope>
    <source>
        <strain evidence="1">ISS141</strain>
    </source>
</reference>
<protein>
    <submittedName>
        <fullName evidence="1">Uncharacterized protein</fullName>
    </submittedName>
</protein>
<evidence type="ECO:0000313" key="1">
    <source>
        <dbReference type="EMBL" id="KRX88615.1"/>
    </source>
</evidence>
<organism evidence="1 2">
    <name type="scientific">Trichinella pseudospiralis</name>
    <name type="common">Parasitic roundworm</name>
    <dbReference type="NCBI Taxonomy" id="6337"/>
    <lineage>
        <taxon>Eukaryota</taxon>
        <taxon>Metazoa</taxon>
        <taxon>Ecdysozoa</taxon>
        <taxon>Nematoda</taxon>
        <taxon>Enoplea</taxon>
        <taxon>Dorylaimia</taxon>
        <taxon>Trichinellida</taxon>
        <taxon>Trichinellidae</taxon>
        <taxon>Trichinella</taxon>
    </lineage>
</organism>
<name>A0A0V0XLC7_TRIPS</name>